<gene>
    <name evidence="2" type="ORF">EV671_10141</name>
</gene>
<proteinExistence type="predicted"/>
<dbReference type="GO" id="GO:0043138">
    <property type="term" value="F:3'-5' DNA helicase activity"/>
    <property type="evidence" value="ECO:0007669"/>
    <property type="project" value="TreeGrafter"/>
</dbReference>
<dbReference type="InterPro" id="IPR027417">
    <property type="entry name" value="P-loop_NTPase"/>
</dbReference>
<dbReference type="GO" id="GO:0036297">
    <property type="term" value="P:interstrand cross-link repair"/>
    <property type="evidence" value="ECO:0007669"/>
    <property type="project" value="TreeGrafter"/>
</dbReference>
<keyword evidence="3" id="KW-1185">Reference proteome</keyword>
<dbReference type="EMBL" id="SMBU01000014">
    <property type="protein sequence ID" value="TCU96123.1"/>
    <property type="molecule type" value="Genomic_DNA"/>
</dbReference>
<dbReference type="AlphaFoldDB" id="A0A4R3UZ20"/>
<dbReference type="GO" id="GO:0006289">
    <property type="term" value="P:nucleotide-excision repair"/>
    <property type="evidence" value="ECO:0007669"/>
    <property type="project" value="TreeGrafter"/>
</dbReference>
<dbReference type="Proteomes" id="UP000295110">
    <property type="component" value="Unassembled WGS sequence"/>
</dbReference>
<accession>A0A4R3UZ20</accession>
<keyword evidence="2" id="KW-0067">ATP-binding</keyword>
<dbReference type="GO" id="GO:0005524">
    <property type="term" value="F:ATP binding"/>
    <property type="evidence" value="ECO:0007669"/>
    <property type="project" value="InterPro"/>
</dbReference>
<dbReference type="Gene3D" id="3.40.50.300">
    <property type="entry name" value="P-loop containing nucleotide triphosphate hydrolases"/>
    <property type="match status" value="2"/>
</dbReference>
<feature type="domain" description="Helicase ATP-binding" evidence="1">
    <location>
        <begin position="125"/>
        <end position="444"/>
    </location>
</feature>
<dbReference type="Pfam" id="PF00270">
    <property type="entry name" value="DEAD"/>
    <property type="match status" value="1"/>
</dbReference>
<dbReference type="InterPro" id="IPR014001">
    <property type="entry name" value="Helicase_ATP-bd"/>
</dbReference>
<evidence type="ECO:0000313" key="2">
    <source>
        <dbReference type="EMBL" id="TCU96123.1"/>
    </source>
</evidence>
<dbReference type="InterPro" id="IPR011545">
    <property type="entry name" value="DEAD/DEAH_box_helicase_dom"/>
</dbReference>
<keyword evidence="2" id="KW-0347">Helicase</keyword>
<reference evidence="2 3" key="1">
    <citation type="submission" date="2019-03" db="EMBL/GenBank/DDBJ databases">
        <title>Genomic Encyclopedia of Type Strains, Phase IV (KMG-IV): sequencing the most valuable type-strain genomes for metagenomic binning, comparative biology and taxonomic classification.</title>
        <authorList>
            <person name="Goeker M."/>
        </authorList>
    </citation>
    <scope>NUCLEOTIDE SEQUENCE [LARGE SCALE GENOMIC DNA]</scope>
    <source>
        <strain evidence="2 3">DSM 654</strain>
    </source>
</reference>
<dbReference type="PANTHER" id="PTHR47957">
    <property type="entry name" value="ATP-DEPENDENT HELICASE HRQ1"/>
    <property type="match status" value="1"/>
</dbReference>
<dbReference type="PANTHER" id="PTHR47957:SF3">
    <property type="entry name" value="ATP-DEPENDENT HELICASE HRQ1"/>
    <property type="match status" value="1"/>
</dbReference>
<dbReference type="SMART" id="SM00487">
    <property type="entry name" value="DEXDc"/>
    <property type="match status" value="1"/>
</dbReference>
<dbReference type="RefSeq" id="WP_132572055.1">
    <property type="nucleotide sequence ID" value="NZ_CBCSGL010000092.1"/>
</dbReference>
<evidence type="ECO:0000313" key="3">
    <source>
        <dbReference type="Proteomes" id="UP000295110"/>
    </source>
</evidence>
<dbReference type="PROSITE" id="PS51192">
    <property type="entry name" value="HELICASE_ATP_BIND_1"/>
    <property type="match status" value="1"/>
</dbReference>
<name>A0A4R3UZ20_ROSSA</name>
<organism evidence="2 3">
    <name type="scientific">Roseateles saccharophilus</name>
    <name type="common">Pseudomonas saccharophila</name>
    <dbReference type="NCBI Taxonomy" id="304"/>
    <lineage>
        <taxon>Bacteria</taxon>
        <taxon>Pseudomonadati</taxon>
        <taxon>Pseudomonadota</taxon>
        <taxon>Betaproteobacteria</taxon>
        <taxon>Burkholderiales</taxon>
        <taxon>Sphaerotilaceae</taxon>
        <taxon>Roseateles</taxon>
    </lineage>
</organism>
<sequence length="1173" mass="130297">MLDPIGGFNRIREFWLSYLDTAFRIRDASLASARQVLLREPGTLATDLFLEVVPRYRQSQYLLEDVRSLSEASNPLRGFSYEARRAFAELALSGLFPGEDTDDPEMLRRSRRGVRPYTHQWNMLERGAHPGTPGIVTSGTGSGKTESFMLPLLAALSAEAIHWPKPRRPLSPERWFDDGSDFRLRRANEHPDRPRAVRAILLYPMNALVEDQMARLRRTFDSPEAHRVMDSRFHGNRIFFGRYTGDTPVTGHLEHPRLYDDDGEKRSLERRKEKLAARMADMWKGQALARDHDQRAQERVEQARQRGEVVGDHDETRYMFPALDGGELVSRWDMQSTPPDVLVTNMSMLATMLVREVESPIWDATRDWLERDDDAYFYLILDELHLIRGSAGSEVVGLLRSLVARLGLHRDGMRHKLRVLGSSASLPIGEEAGAEDTATYLRQFFASFGTSSGKGDAGSADRWAGAVVPGDQEIAVASARLPLAASPFVAVVHKFADGPDRFVASIDRRSNELDEAIQAVAETLAIQTSGRDTADIAVDVVGEVAALLAYACRDSATGRPRATAADVVAESLFGHSPDRRIALQGLCILRGLSDRIGLKAMYEKVAASTLPSVRIHAFFRSTDGLFGTVRREDGNYLYESPTVERGMTHAKGKDGLLRRFVELVYCEACGELFVGGRRSPDGAASSEILTTAPNLEELPERTSDTLYEDMAHVDYAVFWPSTREPRAVGKLEQWRPRVLDTRNSVLLASGDGPWSVPGQVFAAPPGHERKAGSALPKCCPSCGTDYGKRKPGMGVASPLRSFRIGFAKASQLLATELFSLLHVTGSAAKSIVFSDSRQDAARAALDIERRHHQDMRRQLLVSEIRNVSLARGEQLARLDEMQAEVDRLWASGKRKQAMDLQDRVDQLKAAGDGSRVPLSDLLEPRSPRDTELKALMRRHVELGVHPIDPAGIDVVCGKPWHSWIDGRGGTPRWRSIDVNDTAGVARAAMADEQRPLTYEVLFSKTYFALEETGVGYPSLTASQEPDSDQLDALLRVIGDSYAVEGNRYRDPAPISSPREFPGRVKRFAEATGEDVDRRLSGWLDRLGQLGHMDGIVRLDGLHVHLVDEHAPWWRCDACGRVHLHRGFGICTRCHEQLPQSPNGKTAALRRGNFLARRLTRIGQNGDAVMTVAV</sequence>
<comment type="caution">
    <text evidence="2">The sequence shown here is derived from an EMBL/GenBank/DDBJ whole genome shotgun (WGS) entry which is preliminary data.</text>
</comment>
<dbReference type="OrthoDB" id="9815222at2"/>
<keyword evidence="2" id="KW-0547">Nucleotide-binding</keyword>
<keyword evidence="2" id="KW-0378">Hydrolase</keyword>
<dbReference type="SUPFAM" id="SSF52540">
    <property type="entry name" value="P-loop containing nucleoside triphosphate hydrolases"/>
    <property type="match status" value="1"/>
</dbReference>
<dbReference type="GO" id="GO:0003676">
    <property type="term" value="F:nucleic acid binding"/>
    <property type="evidence" value="ECO:0007669"/>
    <property type="project" value="InterPro"/>
</dbReference>
<evidence type="ECO:0000259" key="1">
    <source>
        <dbReference type="PROSITE" id="PS51192"/>
    </source>
</evidence>
<protein>
    <submittedName>
        <fullName evidence="2">RAD3-like DEAD/DEAH box helicase</fullName>
    </submittedName>
</protein>